<evidence type="ECO:0000259" key="6">
    <source>
        <dbReference type="PROSITE" id="PS50043"/>
    </source>
</evidence>
<dbReference type="AlphaFoldDB" id="A0A6C7E9T9"/>
<evidence type="ECO:0000256" key="5">
    <source>
        <dbReference type="PROSITE-ProRule" id="PRU00169"/>
    </source>
</evidence>
<dbReference type="PROSITE" id="PS50110">
    <property type="entry name" value="RESPONSE_REGULATORY"/>
    <property type="match status" value="1"/>
</dbReference>
<dbReference type="PANTHER" id="PTHR43214:SF24">
    <property type="entry name" value="TRANSCRIPTIONAL REGULATORY PROTEIN NARL-RELATED"/>
    <property type="match status" value="1"/>
</dbReference>
<dbReference type="CDD" id="cd06170">
    <property type="entry name" value="LuxR_C_like"/>
    <property type="match status" value="1"/>
</dbReference>
<dbReference type="InterPro" id="IPR001789">
    <property type="entry name" value="Sig_transdc_resp-reg_receiver"/>
</dbReference>
<evidence type="ECO:0000313" key="8">
    <source>
        <dbReference type="EMBL" id="BAN03150.1"/>
    </source>
</evidence>
<dbReference type="InterPro" id="IPR000792">
    <property type="entry name" value="Tscrpt_reg_LuxR_C"/>
</dbReference>
<dbReference type="PRINTS" id="PR00038">
    <property type="entry name" value="HTHLUXR"/>
</dbReference>
<evidence type="ECO:0000313" key="9">
    <source>
        <dbReference type="Proteomes" id="UP000011863"/>
    </source>
</evidence>
<keyword evidence="4" id="KW-0804">Transcription</keyword>
<dbReference type="InterPro" id="IPR011006">
    <property type="entry name" value="CheY-like_superfamily"/>
</dbReference>
<dbReference type="RefSeq" id="WP_015442397.1">
    <property type="nucleotide sequence ID" value="NC_020520.1"/>
</dbReference>
<evidence type="ECO:0000256" key="2">
    <source>
        <dbReference type="ARBA" id="ARBA00023015"/>
    </source>
</evidence>
<dbReference type="Proteomes" id="UP000011863">
    <property type="component" value="Chromosome"/>
</dbReference>
<dbReference type="Pfam" id="PF00072">
    <property type="entry name" value="Response_reg"/>
    <property type="match status" value="1"/>
</dbReference>
<feature type="domain" description="HTH luxR-type" evidence="6">
    <location>
        <begin position="150"/>
        <end position="215"/>
    </location>
</feature>
<dbReference type="SUPFAM" id="SSF46894">
    <property type="entry name" value="C-terminal effector domain of the bipartite response regulators"/>
    <property type="match status" value="1"/>
</dbReference>
<keyword evidence="2" id="KW-0805">Transcription regulation</keyword>
<dbReference type="PROSITE" id="PS50043">
    <property type="entry name" value="HTH_LUXR_2"/>
    <property type="match status" value="1"/>
</dbReference>
<dbReference type="InterPro" id="IPR039420">
    <property type="entry name" value="WalR-like"/>
</dbReference>
<evidence type="ECO:0000256" key="1">
    <source>
        <dbReference type="ARBA" id="ARBA00022553"/>
    </source>
</evidence>
<dbReference type="PANTHER" id="PTHR43214">
    <property type="entry name" value="TWO-COMPONENT RESPONSE REGULATOR"/>
    <property type="match status" value="1"/>
</dbReference>
<dbReference type="GO" id="GO:0000160">
    <property type="term" value="P:phosphorelay signal transduction system"/>
    <property type="evidence" value="ECO:0007669"/>
    <property type="project" value="InterPro"/>
</dbReference>
<sequence length="232" mass="25267">MSEIRIVVAEDNLLVREGLIALLDTVPDLTVVAACGSLPELFESVERHDPDVVLTDIRMPPEHHDEGIRAAAELRRTRPGLGVVVLSQFVDPAYALALLDAGTGRRGYVLKDRIDEIDRLADAVRSVHSGGSFVDDAVVDALVRSRTRMVDSPLDLLSERERDVLAEMATGATNAIIADRLHVSQHAVEKHSNSIFSKLGLAEDREVNRRVKAVLLFLAGDAAEVPGVRSSR</sequence>
<dbReference type="EMBL" id="AP012057">
    <property type="protein sequence ID" value="BAN03150.1"/>
    <property type="molecule type" value="Genomic_DNA"/>
</dbReference>
<evidence type="ECO:0000259" key="7">
    <source>
        <dbReference type="PROSITE" id="PS50110"/>
    </source>
</evidence>
<dbReference type="Pfam" id="PF00196">
    <property type="entry name" value="GerE"/>
    <property type="match status" value="1"/>
</dbReference>
<keyword evidence="1 5" id="KW-0597">Phosphoprotein</keyword>
<gene>
    <name evidence="8" type="ORF">YM304_28360</name>
</gene>
<dbReference type="InterPro" id="IPR058245">
    <property type="entry name" value="NreC/VraR/RcsB-like_REC"/>
</dbReference>
<organism evidence="8 9">
    <name type="scientific">Ilumatobacter coccineus (strain NBRC 103263 / KCTC 29153 / YM16-304)</name>
    <dbReference type="NCBI Taxonomy" id="1313172"/>
    <lineage>
        <taxon>Bacteria</taxon>
        <taxon>Bacillati</taxon>
        <taxon>Actinomycetota</taxon>
        <taxon>Acidimicrobiia</taxon>
        <taxon>Acidimicrobiales</taxon>
        <taxon>Ilumatobacteraceae</taxon>
        <taxon>Ilumatobacter</taxon>
    </lineage>
</organism>
<feature type="modified residue" description="4-aspartylphosphate" evidence="5">
    <location>
        <position position="56"/>
    </location>
</feature>
<dbReference type="InterPro" id="IPR016032">
    <property type="entry name" value="Sig_transdc_resp-reg_C-effctor"/>
</dbReference>
<name>A0A6C7E9T9_ILUCY</name>
<dbReference type="CDD" id="cd17535">
    <property type="entry name" value="REC_NarL-like"/>
    <property type="match status" value="1"/>
</dbReference>
<dbReference type="GO" id="GO:0006355">
    <property type="term" value="P:regulation of DNA-templated transcription"/>
    <property type="evidence" value="ECO:0007669"/>
    <property type="project" value="InterPro"/>
</dbReference>
<dbReference type="Gene3D" id="3.40.50.2300">
    <property type="match status" value="1"/>
</dbReference>
<feature type="domain" description="Response regulatory" evidence="7">
    <location>
        <begin position="5"/>
        <end position="126"/>
    </location>
</feature>
<dbReference type="SMART" id="SM00448">
    <property type="entry name" value="REC"/>
    <property type="match status" value="1"/>
</dbReference>
<protein>
    <submittedName>
        <fullName evidence="8">Putative NarL family two-component response regulator</fullName>
    </submittedName>
</protein>
<dbReference type="SMART" id="SM00421">
    <property type="entry name" value="HTH_LUXR"/>
    <property type="match status" value="1"/>
</dbReference>
<dbReference type="GO" id="GO:0003677">
    <property type="term" value="F:DNA binding"/>
    <property type="evidence" value="ECO:0007669"/>
    <property type="project" value="UniProtKB-KW"/>
</dbReference>
<evidence type="ECO:0000256" key="4">
    <source>
        <dbReference type="ARBA" id="ARBA00023163"/>
    </source>
</evidence>
<keyword evidence="9" id="KW-1185">Reference proteome</keyword>
<dbReference type="KEGG" id="aym:YM304_28360"/>
<dbReference type="SUPFAM" id="SSF52172">
    <property type="entry name" value="CheY-like"/>
    <property type="match status" value="1"/>
</dbReference>
<keyword evidence="3" id="KW-0238">DNA-binding</keyword>
<evidence type="ECO:0000256" key="3">
    <source>
        <dbReference type="ARBA" id="ARBA00023125"/>
    </source>
</evidence>
<proteinExistence type="predicted"/>
<accession>A0A6C7E9T9</accession>
<reference evidence="8 9" key="1">
    <citation type="journal article" date="2013" name="Int. J. Syst. Evol. Microbiol.">
        <title>Ilumatobacter nonamiense sp. nov. and Ilumatobacter coccineum sp. nov., isolated from seashore sand.</title>
        <authorList>
            <person name="Matsumoto A."/>
            <person name="Kasai H."/>
            <person name="Matsuo Y."/>
            <person name="Shizuri Y."/>
            <person name="Ichikawa N."/>
            <person name="Fujita N."/>
            <person name="Omura S."/>
            <person name="Takahashi Y."/>
        </authorList>
    </citation>
    <scope>NUCLEOTIDE SEQUENCE [LARGE SCALE GENOMIC DNA]</scope>
    <source>
        <strain evidence="9">NBRC 103263 / KCTC 29153 / YM16-304</strain>
    </source>
</reference>